<feature type="domain" description="Aminotransferase-like plant mobile" evidence="1">
    <location>
        <begin position="5"/>
        <end position="210"/>
    </location>
</feature>
<dbReference type="EMBL" id="KF035098">
    <property type="protein sequence ID" value="AGN53450.1"/>
    <property type="molecule type" value="Genomic_DNA"/>
</dbReference>
<evidence type="ECO:0000313" key="2">
    <source>
        <dbReference type="EMBL" id="AGN53450.1"/>
    </source>
</evidence>
<reference evidence="2" key="1">
    <citation type="journal article" date="2013" name="BMC Genomics">
        <title>Genetic association of OPR genes with resistance to Hessian fly in hexaploid wheat.</title>
        <authorList>
            <person name="Tan C.T."/>
            <person name="Carver B.F."/>
            <person name="Chen M.S."/>
            <person name="Gu Y.Q."/>
            <person name="Yan L."/>
        </authorList>
    </citation>
    <scope>NUCLEOTIDE SEQUENCE</scope>
</reference>
<dbReference type="Pfam" id="PF10536">
    <property type="entry name" value="PMD"/>
    <property type="match status" value="1"/>
</dbReference>
<dbReference type="InterPro" id="IPR044824">
    <property type="entry name" value="MAIN-like"/>
</dbReference>
<sequence length="240" mass="28442">MGAKKGRLEISGPLLLLQLWSWSHLPLGRPKVIFEKPKEGDEPDEEEDEHEVHLDYNPVFGAKWCAAHAFDVPHNAGTEYYRNQIDLIPEGVVDWQPYDDLLEQMPFEVHQDSDWWFARVPLMHFWIVEFHYPHKVMRQFGLRQPIPPSLPRGEAEVWRLRKIKHFAGKSNNWELVHANYVQEYNRVEARVWPEDIHFDVASLPEYRHWFQQNGMYTILFDSQCLGGLNEPITYPRDSIE</sequence>
<accession>R9UD04</accession>
<dbReference type="GO" id="GO:0010073">
    <property type="term" value="P:meristem maintenance"/>
    <property type="evidence" value="ECO:0007669"/>
    <property type="project" value="InterPro"/>
</dbReference>
<protein>
    <submittedName>
        <fullName evidence="2">Calcineurin-like phosphoesterase-like protein A1b</fullName>
    </submittedName>
</protein>
<dbReference type="AlphaFoldDB" id="R9UD04"/>
<proteinExistence type="predicted"/>
<name>R9UD04_WHEAT</name>
<dbReference type="PANTHER" id="PTHR46033">
    <property type="entry name" value="PROTEIN MAIN-LIKE 2"/>
    <property type="match status" value="1"/>
</dbReference>
<organism evidence="2">
    <name type="scientific">Triticum aestivum</name>
    <name type="common">Wheat</name>
    <dbReference type="NCBI Taxonomy" id="4565"/>
    <lineage>
        <taxon>Eukaryota</taxon>
        <taxon>Viridiplantae</taxon>
        <taxon>Streptophyta</taxon>
        <taxon>Embryophyta</taxon>
        <taxon>Tracheophyta</taxon>
        <taxon>Spermatophyta</taxon>
        <taxon>Magnoliopsida</taxon>
        <taxon>Liliopsida</taxon>
        <taxon>Poales</taxon>
        <taxon>Poaceae</taxon>
        <taxon>BOP clade</taxon>
        <taxon>Pooideae</taxon>
        <taxon>Triticodae</taxon>
        <taxon>Triticeae</taxon>
        <taxon>Triticinae</taxon>
        <taxon>Triticum</taxon>
    </lineage>
</organism>
<evidence type="ECO:0000259" key="1">
    <source>
        <dbReference type="Pfam" id="PF10536"/>
    </source>
</evidence>
<dbReference type="PANTHER" id="PTHR46033:SF71">
    <property type="entry name" value="OS11G0534500 PROTEIN"/>
    <property type="match status" value="1"/>
</dbReference>
<dbReference type="InterPro" id="IPR019557">
    <property type="entry name" value="AminoTfrase-like_pln_mobile"/>
</dbReference>